<dbReference type="EMBL" id="MW344054">
    <property type="protein sequence ID" value="QQV88179.1"/>
    <property type="molecule type" value="Genomic_DNA"/>
</dbReference>
<protein>
    <submittedName>
        <fullName evidence="2">Uncharacterized protein</fullName>
    </submittedName>
</protein>
<reference evidence="2 3" key="1">
    <citation type="submission" date="2020-12" db="EMBL/GenBank/DDBJ databases">
        <authorList>
            <person name="Miller D."/>
            <person name="Mossel A."/>
            <person name="Broussard G.W."/>
        </authorList>
    </citation>
    <scope>NUCLEOTIDE SEQUENCE [LARGE SCALE GENOMIC DNA]</scope>
</reference>
<evidence type="ECO:0000313" key="3">
    <source>
        <dbReference type="Proteomes" id="UP000596425"/>
    </source>
</evidence>
<keyword evidence="1" id="KW-0472">Membrane</keyword>
<gene>
    <name evidence="2" type="ORF">GARY_75</name>
</gene>
<feature type="transmembrane region" description="Helical" evidence="1">
    <location>
        <begin position="12"/>
        <end position="29"/>
    </location>
</feature>
<keyword evidence="1" id="KW-1133">Transmembrane helix</keyword>
<keyword evidence="3" id="KW-1185">Reference proteome</keyword>
<accession>A0A7U0G8D0</accession>
<organism evidence="2 3">
    <name type="scientific">Vibrio phage Gary</name>
    <dbReference type="NCBI Taxonomy" id="2801534"/>
    <lineage>
        <taxon>Viruses</taxon>
        <taxon>Duplodnaviria</taxon>
        <taxon>Heunggongvirae</taxon>
        <taxon>Uroviricota</taxon>
        <taxon>Caudoviricetes</taxon>
        <taxon>Demerecviridae</taxon>
        <taxon>Ermolyevavirinae</taxon>
        <taxon>Thalassavirus</taxon>
        <taxon>Thalassavirus gary</taxon>
    </lineage>
</organism>
<proteinExistence type="predicted"/>
<evidence type="ECO:0000256" key="1">
    <source>
        <dbReference type="SAM" id="Phobius"/>
    </source>
</evidence>
<keyword evidence="1" id="KW-0812">Transmembrane</keyword>
<name>A0A7U0G8D0_9CAUD</name>
<evidence type="ECO:0000313" key="2">
    <source>
        <dbReference type="EMBL" id="QQV88179.1"/>
    </source>
</evidence>
<dbReference type="Proteomes" id="UP000596425">
    <property type="component" value="Segment"/>
</dbReference>
<sequence>MWHIICEYDRYIGVLKAVISVGVFRILVYS</sequence>